<feature type="region of interest" description="Disordered" evidence="1">
    <location>
        <begin position="1"/>
        <end position="25"/>
    </location>
</feature>
<feature type="compositionally biased region" description="Gly residues" evidence="1">
    <location>
        <begin position="165"/>
        <end position="174"/>
    </location>
</feature>
<feature type="compositionally biased region" description="Basic and acidic residues" evidence="1">
    <location>
        <begin position="1"/>
        <end position="15"/>
    </location>
</feature>
<proteinExistence type="predicted"/>
<accession>A0ABQ9HJK4</accession>
<organism evidence="2 3">
    <name type="scientific">Dryococelus australis</name>
    <dbReference type="NCBI Taxonomy" id="614101"/>
    <lineage>
        <taxon>Eukaryota</taxon>
        <taxon>Metazoa</taxon>
        <taxon>Ecdysozoa</taxon>
        <taxon>Arthropoda</taxon>
        <taxon>Hexapoda</taxon>
        <taxon>Insecta</taxon>
        <taxon>Pterygota</taxon>
        <taxon>Neoptera</taxon>
        <taxon>Polyneoptera</taxon>
        <taxon>Phasmatodea</taxon>
        <taxon>Verophasmatodea</taxon>
        <taxon>Anareolatae</taxon>
        <taxon>Phasmatidae</taxon>
        <taxon>Eurycanthinae</taxon>
        <taxon>Dryococelus</taxon>
    </lineage>
</organism>
<name>A0ABQ9HJK4_9NEOP</name>
<keyword evidence="3" id="KW-1185">Reference proteome</keyword>
<reference evidence="2 3" key="1">
    <citation type="submission" date="2023-02" db="EMBL/GenBank/DDBJ databases">
        <title>LHISI_Scaffold_Assembly.</title>
        <authorList>
            <person name="Stuart O.P."/>
            <person name="Cleave R."/>
            <person name="Magrath M.J.L."/>
            <person name="Mikheyev A.S."/>
        </authorList>
    </citation>
    <scope>NUCLEOTIDE SEQUENCE [LARGE SCALE GENOMIC DNA]</scope>
    <source>
        <strain evidence="2">Daus_M_001</strain>
        <tissue evidence="2">Leg muscle</tissue>
    </source>
</reference>
<feature type="region of interest" description="Disordered" evidence="1">
    <location>
        <begin position="157"/>
        <end position="177"/>
    </location>
</feature>
<dbReference type="EMBL" id="JARBHB010000005">
    <property type="protein sequence ID" value="KAJ8884536.1"/>
    <property type="molecule type" value="Genomic_DNA"/>
</dbReference>
<dbReference type="Proteomes" id="UP001159363">
    <property type="component" value="Chromosome 4"/>
</dbReference>
<gene>
    <name evidence="2" type="ORF">PR048_016393</name>
</gene>
<evidence type="ECO:0000313" key="3">
    <source>
        <dbReference type="Proteomes" id="UP001159363"/>
    </source>
</evidence>
<feature type="region of interest" description="Disordered" evidence="1">
    <location>
        <begin position="204"/>
        <end position="248"/>
    </location>
</feature>
<sequence>MVRRDDLMRRARRSEQVAPTRPGERPFVGRANAIAATCLLQQRVPPLSLKAVHGRLSTSESLAYCLKAVHDKIFPCGNLTRRCRWSAGFLGDLPFPPPLQSGDAPHSYRSTVIGSQDTDANSRPNLFTHYFLPRVLLSYITGPRWFSDQPTRLTLRRTGFDYPRGGRGGRGEGGFPDFRASESRRTMLLVGGGSPVLPALAVRRSSTSPRFTRIGSQDPERLAHSPPTKATRAQSPAGSPNVRKGQSCRTMPLVAGFLGDLPFSPAP</sequence>
<evidence type="ECO:0000313" key="2">
    <source>
        <dbReference type="EMBL" id="KAJ8884536.1"/>
    </source>
</evidence>
<protein>
    <submittedName>
        <fullName evidence="2">Uncharacterized protein</fullName>
    </submittedName>
</protein>
<evidence type="ECO:0000256" key="1">
    <source>
        <dbReference type="SAM" id="MobiDB-lite"/>
    </source>
</evidence>
<comment type="caution">
    <text evidence="2">The sequence shown here is derived from an EMBL/GenBank/DDBJ whole genome shotgun (WGS) entry which is preliminary data.</text>
</comment>